<keyword evidence="2" id="KW-1185">Reference proteome</keyword>
<comment type="caution">
    <text evidence="1">The sequence shown here is derived from an EMBL/GenBank/DDBJ whole genome shotgun (WGS) entry which is preliminary data.</text>
</comment>
<protein>
    <submittedName>
        <fullName evidence="1">Uncharacterized protein</fullName>
    </submittedName>
</protein>
<accession>A0ABT5DHB9</accession>
<gene>
    <name evidence="1" type="ORF">POL68_31270</name>
</gene>
<dbReference type="EMBL" id="JAQNDM010000002">
    <property type="protein sequence ID" value="MDC0712984.1"/>
    <property type="molecule type" value="Genomic_DNA"/>
</dbReference>
<dbReference type="Proteomes" id="UP001221838">
    <property type="component" value="Unassembled WGS sequence"/>
</dbReference>
<reference evidence="1 2" key="1">
    <citation type="submission" date="2022-11" db="EMBL/GenBank/DDBJ databases">
        <title>Minimal conservation of predation-associated metabolite biosynthetic gene clusters underscores biosynthetic potential of Myxococcota including descriptions for ten novel species: Archangium lansinium sp. nov., Myxococcus landrumus sp. nov., Nannocystis bai.</title>
        <authorList>
            <person name="Ahearne A."/>
            <person name="Stevens C."/>
            <person name="Dowd S."/>
        </authorList>
    </citation>
    <scope>NUCLEOTIDE SEQUENCE [LARGE SCALE GENOMIC DNA]</scope>
    <source>
        <strain evidence="1 2">NCWAL01</strain>
    </source>
</reference>
<sequence>MLQHLPVTVYIRAVMLAGLVGLFSLPGKAWAQDGSTPIWIPGGPFMTFKFPSYYGEQIYAGASGDPDGMQNFHFMPETRDITLIKGLYNGCLNLTSDNTFVTGNCLPTDPKAQFTVTPNYLWWNAPPEMRRYRYTITSKAAPVGTCVGFNSSGLLSNVPCNASQGQHVEPWVIGSGMAPHPFFSF</sequence>
<evidence type="ECO:0000313" key="1">
    <source>
        <dbReference type="EMBL" id="MDC0712984.1"/>
    </source>
</evidence>
<name>A0ABT5DHB9_9BACT</name>
<proteinExistence type="predicted"/>
<dbReference type="RefSeq" id="WP_272143160.1">
    <property type="nucleotide sequence ID" value="NZ_JAQNDM010000002.1"/>
</dbReference>
<evidence type="ECO:0000313" key="2">
    <source>
        <dbReference type="Proteomes" id="UP001221838"/>
    </source>
</evidence>
<organism evidence="1 2">
    <name type="scientific">Stigmatella ashevillensis</name>
    <dbReference type="NCBI Taxonomy" id="2995309"/>
    <lineage>
        <taxon>Bacteria</taxon>
        <taxon>Pseudomonadati</taxon>
        <taxon>Myxococcota</taxon>
        <taxon>Myxococcia</taxon>
        <taxon>Myxococcales</taxon>
        <taxon>Cystobacterineae</taxon>
        <taxon>Archangiaceae</taxon>
        <taxon>Stigmatella</taxon>
    </lineage>
</organism>